<sequence>MAIKRYLFVLAFALLSLVPVLGYCAGTTNMTQPQTVMIQLSQYNRLQTIITQQEMTLTQLQDRLMLLKSSSTEQQQLLIDLQNQLQDCKTQLQETRLSLTSAKNSLTKADETLQRQDKSLQTLTTQIKSMEHKRAVIRRQRDTWAVAAGVLAGALIYKSR</sequence>
<feature type="coiled-coil region" evidence="1">
    <location>
        <begin position="43"/>
        <end position="140"/>
    </location>
</feature>
<dbReference type="Proteomes" id="UP000017090">
    <property type="component" value="Unassembled WGS sequence"/>
</dbReference>
<protein>
    <submittedName>
        <fullName evidence="2">Uncharacterized protein</fullName>
    </submittedName>
</protein>
<dbReference type="SUPFAM" id="SSF58100">
    <property type="entry name" value="Bacterial hemolysins"/>
    <property type="match status" value="1"/>
</dbReference>
<keyword evidence="1" id="KW-0175">Coiled coil</keyword>
<dbReference type="eggNOG" id="ENOG502ZUMB">
    <property type="taxonomic scope" value="Bacteria"/>
</dbReference>
<dbReference type="OrthoDB" id="1626664at2"/>
<dbReference type="Gene3D" id="1.20.1170.10">
    <property type="match status" value="1"/>
</dbReference>
<dbReference type="STRING" id="1111454.HMPREF1250_0138"/>
<dbReference type="AlphaFoldDB" id="U7UTR8"/>
<evidence type="ECO:0000313" key="3">
    <source>
        <dbReference type="Proteomes" id="UP000017090"/>
    </source>
</evidence>
<evidence type="ECO:0000256" key="1">
    <source>
        <dbReference type="SAM" id="Coils"/>
    </source>
</evidence>
<gene>
    <name evidence="2" type="ORF">HMPREF1250_0138</name>
</gene>
<keyword evidence="3" id="KW-1185">Reference proteome</keyword>
<evidence type="ECO:0000313" key="2">
    <source>
        <dbReference type="EMBL" id="ERT62715.1"/>
    </source>
</evidence>
<comment type="caution">
    <text evidence="2">The sequence shown here is derived from an EMBL/GenBank/DDBJ whole genome shotgun (WGS) entry which is preliminary data.</text>
</comment>
<dbReference type="EMBL" id="AWXA01000002">
    <property type="protein sequence ID" value="ERT62715.1"/>
    <property type="molecule type" value="Genomic_DNA"/>
</dbReference>
<proteinExistence type="predicted"/>
<accession>U7UTR8</accession>
<reference evidence="2 3" key="1">
    <citation type="submission" date="2013-09" db="EMBL/GenBank/DDBJ databases">
        <authorList>
            <person name="Durkin A.S."/>
            <person name="Haft D.R."/>
            <person name="McCorrison J."/>
            <person name="Torralba M."/>
            <person name="Gillis M."/>
            <person name="Haft D.H."/>
            <person name="Methe B."/>
            <person name="Sutton G."/>
            <person name="Nelson K.E."/>
        </authorList>
    </citation>
    <scope>NUCLEOTIDE SEQUENCE [LARGE SCALE GENOMIC DNA]</scope>
    <source>
        <strain evidence="2 3">BV3C16-1</strain>
    </source>
</reference>
<name>U7UTR8_9FIRM</name>
<organism evidence="2 3">
    <name type="scientific">Megasphaera vaginalis</name>
    <name type="common">ex Srinivasan et al. 2021</name>
    <dbReference type="NCBI Taxonomy" id="1111454"/>
    <lineage>
        <taxon>Bacteria</taxon>
        <taxon>Bacillati</taxon>
        <taxon>Bacillota</taxon>
        <taxon>Negativicutes</taxon>
        <taxon>Veillonellales</taxon>
        <taxon>Veillonellaceae</taxon>
        <taxon>Megasphaera</taxon>
    </lineage>
</organism>
<dbReference type="RefSeq" id="WP_023052541.1">
    <property type="nucleotide sequence ID" value="NZ_AWXA01000002.1"/>
</dbReference>